<dbReference type="Proteomes" id="UP000637267">
    <property type="component" value="Unassembled WGS sequence"/>
</dbReference>
<dbReference type="Pfam" id="PF09865">
    <property type="entry name" value="DUF2092"/>
    <property type="match status" value="1"/>
</dbReference>
<dbReference type="SUPFAM" id="SSF89392">
    <property type="entry name" value="Prokaryotic lipoproteins and lipoprotein localization factors"/>
    <property type="match status" value="1"/>
</dbReference>
<evidence type="ECO:0000256" key="2">
    <source>
        <dbReference type="SAM" id="SignalP"/>
    </source>
</evidence>
<protein>
    <recommendedName>
        <fullName evidence="5">DUF2092 domain-containing protein</fullName>
    </recommendedName>
</protein>
<feature type="chain" id="PRO_5047321100" description="DUF2092 domain-containing protein" evidence="2">
    <location>
        <begin position="22"/>
        <end position="254"/>
    </location>
</feature>
<comment type="caution">
    <text evidence="3">The sequence shown here is derived from an EMBL/GenBank/DDBJ whole genome shotgun (WGS) entry which is preliminary data.</text>
</comment>
<evidence type="ECO:0000313" key="3">
    <source>
        <dbReference type="EMBL" id="GGP18862.1"/>
    </source>
</evidence>
<dbReference type="InterPro" id="IPR029046">
    <property type="entry name" value="LolA/LolB/LppX"/>
</dbReference>
<evidence type="ECO:0008006" key="5">
    <source>
        <dbReference type="Google" id="ProtNLM"/>
    </source>
</evidence>
<reference evidence="4" key="1">
    <citation type="journal article" date="2019" name="Int. J. Syst. Evol. Microbiol.">
        <title>The Global Catalogue of Microorganisms (GCM) 10K type strain sequencing project: providing services to taxonomists for standard genome sequencing and annotation.</title>
        <authorList>
            <consortium name="The Broad Institute Genomics Platform"/>
            <consortium name="The Broad Institute Genome Sequencing Center for Infectious Disease"/>
            <person name="Wu L."/>
            <person name="Ma J."/>
        </authorList>
    </citation>
    <scope>NUCLEOTIDE SEQUENCE [LARGE SCALE GENOMIC DNA]</scope>
    <source>
        <strain evidence="4">CGMCC 1.8859</strain>
    </source>
</reference>
<sequence>MQSPAKWLSAMLLVVSTSGYAADEVQSKPVLNQDVINRLIDMGNYLRTIKRFNVAVQVSQDVELDSGYKVKTLGTVDMTVDGRTHLVAHLASDRYVRSFYYNGTQFTQYSPALKYYTTVKAADNVYDMLHEVEDYYGIQVPLEDLFQFGRDQDQIDALTMAAYVGPSKVAGKTCDHYAFSQPNADWQLWIAREGNPLPCRLVITSTDSESRPEYSAEYHWNLKPAIKSGEFTFQPGKGDIAIPLKKADADTAAQ</sequence>
<evidence type="ECO:0000313" key="4">
    <source>
        <dbReference type="Proteomes" id="UP000637267"/>
    </source>
</evidence>
<gene>
    <name evidence="3" type="ORF">GCM10010970_07760</name>
</gene>
<dbReference type="RefSeq" id="WP_188702511.1">
    <property type="nucleotide sequence ID" value="NZ_BMLX01000001.1"/>
</dbReference>
<evidence type="ECO:0000256" key="1">
    <source>
        <dbReference type="ARBA" id="ARBA00022729"/>
    </source>
</evidence>
<keyword evidence="4" id="KW-1185">Reference proteome</keyword>
<dbReference type="InterPro" id="IPR019207">
    <property type="entry name" value="DUF2092"/>
</dbReference>
<name>A0ABQ2P5N9_9NEIS</name>
<accession>A0ABQ2P5N9</accession>
<organism evidence="3 4">
    <name type="scientific">Silvimonas iriomotensis</name>
    <dbReference type="NCBI Taxonomy" id="449662"/>
    <lineage>
        <taxon>Bacteria</taxon>
        <taxon>Pseudomonadati</taxon>
        <taxon>Pseudomonadota</taxon>
        <taxon>Betaproteobacteria</taxon>
        <taxon>Neisseriales</taxon>
        <taxon>Chitinibacteraceae</taxon>
        <taxon>Silvimonas</taxon>
    </lineage>
</organism>
<dbReference type="EMBL" id="BMLX01000001">
    <property type="protein sequence ID" value="GGP18862.1"/>
    <property type="molecule type" value="Genomic_DNA"/>
</dbReference>
<keyword evidence="1 2" id="KW-0732">Signal</keyword>
<feature type="signal peptide" evidence="2">
    <location>
        <begin position="1"/>
        <end position="21"/>
    </location>
</feature>
<proteinExistence type="predicted"/>